<evidence type="ECO:0000256" key="2">
    <source>
        <dbReference type="ARBA" id="ARBA00022553"/>
    </source>
</evidence>
<comment type="caution">
    <text evidence="6">The sequence shown here is derived from an EMBL/GenBank/DDBJ whole genome shotgun (WGS) entry which is preliminary data.</text>
</comment>
<dbReference type="RefSeq" id="WP_144840964.1">
    <property type="nucleotide sequence ID" value="NZ_JBHTKI010000017.1"/>
</dbReference>
<comment type="function">
    <text evidence="3">Positive regulator of sigma-B activity. Non-phosphorylated RsbV binds to RsbW, preventing its association with sigma-B. When phosphorylated, releases RsbW, which is then free to complex with and inactivate sigma-B.</text>
</comment>
<dbReference type="NCBIfam" id="TIGR00377">
    <property type="entry name" value="ant_ant_sig"/>
    <property type="match status" value="1"/>
</dbReference>
<gene>
    <name evidence="6" type="ORF">ACFQ1X_11265</name>
</gene>
<evidence type="ECO:0000259" key="5">
    <source>
        <dbReference type="PROSITE" id="PS50801"/>
    </source>
</evidence>
<evidence type="ECO:0000256" key="1">
    <source>
        <dbReference type="ARBA" id="ARBA00009013"/>
    </source>
</evidence>
<name>A0ABW3LDP2_9BACL</name>
<protein>
    <recommendedName>
        <fullName evidence="4">Anti-sigma factor antagonist</fullName>
    </recommendedName>
</protein>
<dbReference type="Gene3D" id="3.30.750.24">
    <property type="entry name" value="STAS domain"/>
    <property type="match status" value="1"/>
</dbReference>
<evidence type="ECO:0000256" key="4">
    <source>
        <dbReference type="RuleBase" id="RU003749"/>
    </source>
</evidence>
<dbReference type="PANTHER" id="PTHR33495">
    <property type="entry name" value="ANTI-SIGMA FACTOR ANTAGONIST TM_1081-RELATED-RELATED"/>
    <property type="match status" value="1"/>
</dbReference>
<dbReference type="InterPro" id="IPR003658">
    <property type="entry name" value="Anti-sigma_ant"/>
</dbReference>
<sequence>MNIQVDLQESNGVLKGQIHGEIDAHTAPILRDKLEPYQNVESLNAELDLSDVNYMDSTGLGVFVAFYKSVNSQGGHLKLSGLSARLKRLFDITGLGDIMDIESAEKGGN</sequence>
<proteinExistence type="inferred from homology"/>
<organism evidence="6 7">
    <name type="scientific">Metaplanococcus flavidus</name>
    <dbReference type="NCBI Taxonomy" id="569883"/>
    <lineage>
        <taxon>Bacteria</taxon>
        <taxon>Bacillati</taxon>
        <taxon>Bacillota</taxon>
        <taxon>Bacilli</taxon>
        <taxon>Bacillales</taxon>
        <taxon>Caryophanaceae</taxon>
        <taxon>Metaplanococcus</taxon>
    </lineage>
</organism>
<dbReference type="PANTHER" id="PTHR33495:SF9">
    <property type="entry name" value="ANTI-SIGMA-B FACTOR ANTAGONIST"/>
    <property type="match status" value="1"/>
</dbReference>
<dbReference type="EMBL" id="JBHTKI010000017">
    <property type="protein sequence ID" value="MFD1032009.1"/>
    <property type="molecule type" value="Genomic_DNA"/>
</dbReference>
<keyword evidence="7" id="KW-1185">Reference proteome</keyword>
<reference evidence="7" key="1">
    <citation type="journal article" date="2019" name="Int. J. Syst. Evol. Microbiol.">
        <title>The Global Catalogue of Microorganisms (GCM) 10K type strain sequencing project: providing services to taxonomists for standard genome sequencing and annotation.</title>
        <authorList>
            <consortium name="The Broad Institute Genomics Platform"/>
            <consortium name="The Broad Institute Genome Sequencing Center for Infectious Disease"/>
            <person name="Wu L."/>
            <person name="Ma J."/>
        </authorList>
    </citation>
    <scope>NUCLEOTIDE SEQUENCE [LARGE SCALE GENOMIC DNA]</scope>
    <source>
        <strain evidence="7">CCUG 56756</strain>
    </source>
</reference>
<dbReference type="PROSITE" id="PS50801">
    <property type="entry name" value="STAS"/>
    <property type="match status" value="1"/>
</dbReference>
<keyword evidence="2" id="KW-0597">Phosphoprotein</keyword>
<feature type="domain" description="STAS" evidence="5">
    <location>
        <begin position="3"/>
        <end position="109"/>
    </location>
</feature>
<comment type="similarity">
    <text evidence="1 4">Belongs to the anti-sigma-factor antagonist family.</text>
</comment>
<dbReference type="SUPFAM" id="SSF52091">
    <property type="entry name" value="SpoIIaa-like"/>
    <property type="match status" value="1"/>
</dbReference>
<accession>A0ABW3LDP2</accession>
<dbReference type="InterPro" id="IPR002645">
    <property type="entry name" value="STAS_dom"/>
</dbReference>
<evidence type="ECO:0000256" key="3">
    <source>
        <dbReference type="ARBA" id="ARBA00024670"/>
    </source>
</evidence>
<dbReference type="Pfam" id="PF01740">
    <property type="entry name" value="STAS"/>
    <property type="match status" value="1"/>
</dbReference>
<dbReference type="Proteomes" id="UP001597109">
    <property type="component" value="Unassembled WGS sequence"/>
</dbReference>
<dbReference type="InterPro" id="IPR036513">
    <property type="entry name" value="STAS_dom_sf"/>
</dbReference>
<evidence type="ECO:0000313" key="7">
    <source>
        <dbReference type="Proteomes" id="UP001597109"/>
    </source>
</evidence>
<dbReference type="CDD" id="cd07043">
    <property type="entry name" value="STAS_anti-anti-sigma_factors"/>
    <property type="match status" value="1"/>
</dbReference>
<evidence type="ECO:0000313" key="6">
    <source>
        <dbReference type="EMBL" id="MFD1032009.1"/>
    </source>
</evidence>